<dbReference type="FunFam" id="3.40.50.300:FF:000525">
    <property type="entry name" value="rab-like protein 3 isoform X1"/>
    <property type="match status" value="1"/>
</dbReference>
<reference evidence="6 7" key="1">
    <citation type="journal article" date="2018" name="G3 (Bethesda)">
        <title>A High-Quality Reference Genome for the Invasive Mosquitofish Gambusia affinis Using a Chicago Library.</title>
        <authorList>
            <person name="Hoffberg S.L."/>
            <person name="Troendle N.J."/>
            <person name="Glenn T.C."/>
            <person name="Mahmud O."/>
            <person name="Louha S."/>
            <person name="Chalopin D."/>
            <person name="Bennetzen J.L."/>
            <person name="Mauricio R."/>
        </authorList>
    </citation>
    <scope>NUCLEOTIDE SEQUENCE [LARGE SCALE GENOMIC DNA]</scope>
    <source>
        <strain evidence="6">NE01/NJP1002.9</strain>
        <tissue evidence="6">Muscle</tissue>
    </source>
</reference>
<evidence type="ECO:0000256" key="5">
    <source>
        <dbReference type="ARBA" id="ARBA00045267"/>
    </source>
</evidence>
<dbReference type="InterPro" id="IPR027417">
    <property type="entry name" value="P-loop_NTPase"/>
</dbReference>
<keyword evidence="2" id="KW-0547">Nucleotide-binding</keyword>
<dbReference type="SUPFAM" id="SSF52540">
    <property type="entry name" value="P-loop containing nucleoside triphosphate hydrolases"/>
    <property type="match status" value="1"/>
</dbReference>
<dbReference type="EMBL" id="NHOQ01000293">
    <property type="protein sequence ID" value="PWA31146.1"/>
    <property type="molecule type" value="Genomic_DNA"/>
</dbReference>
<protein>
    <recommendedName>
        <fullName evidence="4">Rab-like protein 3</fullName>
    </recommendedName>
</protein>
<organism evidence="6 7">
    <name type="scientific">Gambusia affinis</name>
    <name type="common">Western mosquitofish</name>
    <name type="synonym">Heterandria affinis</name>
    <dbReference type="NCBI Taxonomy" id="33528"/>
    <lineage>
        <taxon>Eukaryota</taxon>
        <taxon>Metazoa</taxon>
        <taxon>Chordata</taxon>
        <taxon>Craniata</taxon>
        <taxon>Vertebrata</taxon>
        <taxon>Euteleostomi</taxon>
        <taxon>Actinopterygii</taxon>
        <taxon>Neopterygii</taxon>
        <taxon>Teleostei</taxon>
        <taxon>Neoteleostei</taxon>
        <taxon>Acanthomorphata</taxon>
        <taxon>Ovalentaria</taxon>
        <taxon>Atherinomorphae</taxon>
        <taxon>Cyprinodontiformes</taxon>
        <taxon>Poeciliidae</taxon>
        <taxon>Poeciliinae</taxon>
        <taxon>Gambusia</taxon>
    </lineage>
</organism>
<evidence type="ECO:0000313" key="6">
    <source>
        <dbReference type="EMBL" id="PWA31146.1"/>
    </source>
</evidence>
<sequence>MVDHKNVVTRDICSTSSGLWLTSLYENGRPPTITIGSSPTSSNSSSCGGGKTPGSCARSTHTCSGDSSLLVDEQGAHYFLVFVRLACSMTGCAVQSSGYNECVDGLDLLIKAGHKCPGVRADRFIFFYLSLTKGFWLFSEGQAEIELKVHTVISYPYGIPLSVAGPAEATSPSDYYEIWLLDFKQLPLGEVSGIIHVIKKLVGLQVSESGEAAGAPEGGAAGGVSFVCLNAPSHLQHVFFSDTWVTYQHIQSQGMFYSIKTPYNLLSQPLQRRRDFDLVLNQVFGNPSWTVGCSVDVRVQDYKEGTPEEKTFYIELWDIGGSIGSASSVKSTRAVFYSSVNGIILVHDLTNKKSSQSLYRWSMEALNKDSSPTGVIVSNGDYDREQFVENSVPLLVIGTKFDQIPENKRSEVLTRTAFLSEDFNAEEINLDCTNPRYFAAGTSNAVKLSRFFDK</sequence>
<dbReference type="GO" id="GO:0005525">
    <property type="term" value="F:GTP binding"/>
    <property type="evidence" value="ECO:0007669"/>
    <property type="project" value="UniProtKB-KW"/>
</dbReference>
<evidence type="ECO:0000313" key="7">
    <source>
        <dbReference type="Proteomes" id="UP000250572"/>
    </source>
</evidence>
<evidence type="ECO:0000256" key="4">
    <source>
        <dbReference type="ARBA" id="ARBA00041166"/>
    </source>
</evidence>
<dbReference type="AlphaFoldDB" id="A0A315W857"/>
<comment type="function">
    <text evidence="5">Required for KRAS signaling regulation and modulation of cell proliferation. Regulator of KRAS prenylation, and probably prenylation of other small GTPases. Required for lymphocyte development and function. Not required for myeloid cell development.</text>
</comment>
<dbReference type="STRING" id="33528.ENSGAFP00000023629"/>
<proteinExistence type="inferred from homology"/>
<keyword evidence="3" id="KW-0342">GTP-binding</keyword>
<evidence type="ECO:0000256" key="2">
    <source>
        <dbReference type="ARBA" id="ARBA00022741"/>
    </source>
</evidence>
<comment type="similarity">
    <text evidence="1">Belongs to the small GTPase superfamily. Rab family.</text>
</comment>
<accession>A0A315W857</accession>
<dbReference type="PANTHER" id="PTHR24073">
    <property type="entry name" value="DRAB5-RELATED"/>
    <property type="match status" value="1"/>
</dbReference>
<name>A0A315W857_GAMAF</name>
<gene>
    <name evidence="6" type="ORF">CCH79_00002948</name>
</gene>
<dbReference type="CDD" id="cd04102">
    <property type="entry name" value="RabL3"/>
    <property type="match status" value="1"/>
</dbReference>
<evidence type="ECO:0000256" key="3">
    <source>
        <dbReference type="ARBA" id="ARBA00023134"/>
    </source>
</evidence>
<comment type="caution">
    <text evidence="6">The sequence shown here is derived from an EMBL/GenBank/DDBJ whole genome shotgun (WGS) entry which is preliminary data.</text>
</comment>
<dbReference type="Gene3D" id="3.40.50.300">
    <property type="entry name" value="P-loop containing nucleotide triphosphate hydrolases"/>
    <property type="match status" value="1"/>
</dbReference>
<dbReference type="Proteomes" id="UP000250572">
    <property type="component" value="Unassembled WGS sequence"/>
</dbReference>
<feature type="non-terminal residue" evidence="6">
    <location>
        <position position="454"/>
    </location>
</feature>
<keyword evidence="7" id="KW-1185">Reference proteome</keyword>
<evidence type="ECO:0000256" key="1">
    <source>
        <dbReference type="ARBA" id="ARBA00006270"/>
    </source>
</evidence>